<feature type="non-terminal residue" evidence="11">
    <location>
        <position position="243"/>
    </location>
</feature>
<evidence type="ECO:0000256" key="6">
    <source>
        <dbReference type="ARBA" id="ARBA00022989"/>
    </source>
</evidence>
<keyword evidence="5" id="KW-0029">Amino-acid transport</keyword>
<evidence type="ECO:0000256" key="7">
    <source>
        <dbReference type="ARBA" id="ARBA00023136"/>
    </source>
</evidence>
<dbReference type="PANTHER" id="PTHR43341:SF16">
    <property type="entry name" value="TRYPTOPHAN PERMEASE"/>
    <property type="match status" value="1"/>
</dbReference>
<dbReference type="InterPro" id="IPR050524">
    <property type="entry name" value="APC_YAT"/>
</dbReference>
<comment type="caution">
    <text evidence="11">The sequence shown here is derived from an EMBL/GenBank/DDBJ whole genome shotgun (WGS) entry which is preliminary data.</text>
</comment>
<dbReference type="GO" id="GO:0016020">
    <property type="term" value="C:membrane"/>
    <property type="evidence" value="ECO:0007669"/>
    <property type="project" value="UniProtKB-SubCell"/>
</dbReference>
<dbReference type="SUPFAM" id="SSF55205">
    <property type="entry name" value="EPT/RTPC-like"/>
    <property type="match status" value="1"/>
</dbReference>
<evidence type="ECO:0000256" key="1">
    <source>
        <dbReference type="ARBA" id="ARBA00004141"/>
    </source>
</evidence>
<evidence type="ECO:0000256" key="8">
    <source>
        <dbReference type="SAM" id="MobiDB-lite"/>
    </source>
</evidence>
<evidence type="ECO:0000259" key="10">
    <source>
        <dbReference type="Pfam" id="PF00324"/>
    </source>
</evidence>
<feature type="transmembrane region" description="Helical" evidence="9">
    <location>
        <begin position="87"/>
        <end position="109"/>
    </location>
</feature>
<keyword evidence="6 9" id="KW-1133">Transmembrane helix</keyword>
<feature type="region of interest" description="Disordered" evidence="8">
    <location>
        <begin position="32"/>
        <end position="53"/>
    </location>
</feature>
<gene>
    <name evidence="11" type="ORF">AWRI1631_151400</name>
</gene>
<dbReference type="PROSITE" id="PS00218">
    <property type="entry name" value="AMINO_ACID_PERMEASE_1"/>
    <property type="match status" value="1"/>
</dbReference>
<comment type="similarity">
    <text evidence="2">Belongs to the amino acid-polyamine-organocation (APC) superfamily. YAT (TC 2.A.3.10) family.</text>
</comment>
<evidence type="ECO:0000313" key="11">
    <source>
        <dbReference type="EMBL" id="EDZ69413.1"/>
    </source>
</evidence>
<dbReference type="AlphaFoldDB" id="B5VRN2"/>
<dbReference type="Gene3D" id="1.20.1740.10">
    <property type="entry name" value="Amino acid/polyamine transporter I"/>
    <property type="match status" value="1"/>
</dbReference>
<comment type="subcellular location">
    <subcellularLocation>
        <location evidence="1">Membrane</location>
        <topology evidence="1">Multi-pass membrane protein</topology>
    </subcellularLocation>
</comment>
<feature type="transmembrane region" description="Helical" evidence="9">
    <location>
        <begin position="159"/>
        <end position="184"/>
    </location>
</feature>
<keyword evidence="7 9" id="KW-0472">Membrane</keyword>
<accession>B5VRN2</accession>
<proteinExistence type="inferred from homology"/>
<evidence type="ECO:0000256" key="5">
    <source>
        <dbReference type="ARBA" id="ARBA00022970"/>
    </source>
</evidence>
<keyword evidence="4 9" id="KW-0812">Transmembrane</keyword>
<dbReference type="GO" id="GO:0015171">
    <property type="term" value="F:amino acid transmembrane transporter activity"/>
    <property type="evidence" value="ECO:0007669"/>
    <property type="project" value="TreeGrafter"/>
</dbReference>
<dbReference type="InterPro" id="IPR004840">
    <property type="entry name" value="Amino_acid_permease_CS"/>
</dbReference>
<evidence type="ECO:0000256" key="4">
    <source>
        <dbReference type="ARBA" id="ARBA00022692"/>
    </source>
</evidence>
<dbReference type="GO" id="GO:0003824">
    <property type="term" value="F:catalytic activity"/>
    <property type="evidence" value="ECO:0007669"/>
    <property type="project" value="InterPro"/>
</dbReference>
<evidence type="ECO:0000256" key="2">
    <source>
        <dbReference type="ARBA" id="ARBA00006983"/>
    </source>
</evidence>
<organism evidence="11 12">
    <name type="scientific">Saccharomyces cerevisiae (strain AWRI1631)</name>
    <name type="common">Baker's yeast</name>
    <dbReference type="NCBI Taxonomy" id="545124"/>
    <lineage>
        <taxon>Eukaryota</taxon>
        <taxon>Fungi</taxon>
        <taxon>Dikarya</taxon>
        <taxon>Ascomycota</taxon>
        <taxon>Saccharomycotina</taxon>
        <taxon>Saccharomycetes</taxon>
        <taxon>Saccharomycetales</taxon>
        <taxon>Saccharomycetaceae</taxon>
        <taxon>Saccharomyces</taxon>
    </lineage>
</organism>
<keyword evidence="3" id="KW-0813">Transport</keyword>
<feature type="transmembrane region" description="Helical" evidence="9">
    <location>
        <begin position="222"/>
        <end position="242"/>
    </location>
</feature>
<dbReference type="InterPro" id="IPR004841">
    <property type="entry name" value="AA-permease/SLC12A_dom"/>
</dbReference>
<dbReference type="EMBL" id="ABSV01002115">
    <property type="protein sequence ID" value="EDZ69413.1"/>
    <property type="molecule type" value="Genomic_DNA"/>
</dbReference>
<feature type="domain" description="Amino acid permease/ SLC12A" evidence="10">
    <location>
        <begin position="86"/>
        <end position="242"/>
    </location>
</feature>
<name>B5VRN2_YEAS6</name>
<dbReference type="InterPro" id="IPR013792">
    <property type="entry name" value="RNA3'P_cycl/enolpyr_Trfase_a/b"/>
</dbReference>
<dbReference type="Proteomes" id="UP000008988">
    <property type="component" value="Unassembled WGS sequence"/>
</dbReference>
<dbReference type="Pfam" id="PF00324">
    <property type="entry name" value="AA_permease"/>
    <property type="match status" value="1"/>
</dbReference>
<evidence type="ECO:0000256" key="9">
    <source>
        <dbReference type="SAM" id="Phobius"/>
    </source>
</evidence>
<evidence type="ECO:0000313" key="12">
    <source>
        <dbReference type="Proteomes" id="UP000008988"/>
    </source>
</evidence>
<protein>
    <submittedName>
        <fullName evidence="11">YOL020Wp-like protein</fullName>
    </submittedName>
</protein>
<sequence length="243" mass="26608">MTEDFISSVKRSNEELKERKSNFEFVEYKSKQLTSSSSHNSNSSHHDDDNQHGKRNIFQRCVDSFKSPLDGSFDTSNLKRTLKPRHLIMIAIGGSIGTGLFVGSGKAIAEGGPLGVVIGWAIAGSQIIGTIHGLGEITVRFPVVGAFANYGTRFLDPSISFVVSTIYVLQWFFVLPLEIIAAAMTVQYWNSSIDPVIWVAIFYAVIVSINLFGVRGFGEAEFAFSTIKAITVCGFIILCVVLI</sequence>
<dbReference type="PANTHER" id="PTHR43341">
    <property type="entry name" value="AMINO ACID PERMEASE"/>
    <property type="match status" value="1"/>
</dbReference>
<reference evidence="11 12" key="1">
    <citation type="journal article" date="2008" name="FEMS Yeast Res.">
        <title>Comparative genome analysis of a Saccharomyces cerevisiae wine strain.</title>
        <authorList>
            <person name="Borneman A.R."/>
            <person name="Forgan A.H."/>
            <person name="Pretorius I.S."/>
            <person name="Chambers P.J."/>
        </authorList>
    </citation>
    <scope>NUCLEOTIDE SEQUENCE [LARGE SCALE GENOMIC DNA]</scope>
    <source>
        <strain evidence="11 12">AWRI1631</strain>
    </source>
</reference>
<feature type="transmembrane region" description="Helical" evidence="9">
    <location>
        <begin position="196"/>
        <end position="216"/>
    </location>
</feature>
<evidence type="ECO:0000256" key="3">
    <source>
        <dbReference type="ARBA" id="ARBA00022448"/>
    </source>
</evidence>